<dbReference type="CDD" id="cd03809">
    <property type="entry name" value="GT4_MtfB-like"/>
    <property type="match status" value="1"/>
</dbReference>
<dbReference type="PANTHER" id="PTHR46401:SF2">
    <property type="entry name" value="GLYCOSYLTRANSFERASE WBBK-RELATED"/>
    <property type="match status" value="1"/>
</dbReference>
<protein>
    <submittedName>
        <fullName evidence="4">Glycosyl transferase</fullName>
    </submittedName>
</protein>
<dbReference type="GO" id="GO:0009103">
    <property type="term" value="P:lipopolysaccharide biosynthetic process"/>
    <property type="evidence" value="ECO:0007669"/>
    <property type="project" value="TreeGrafter"/>
</dbReference>
<dbReference type="AlphaFoldDB" id="A0A4Y3L2G5"/>
<sequence length="376" mass="40333">MGQPARRETILRVLITLDATPLLGTRTGIGRYVDRLVSHLPDAVARSGADATIRVTTWTARGGRIPALPAGVRQVGPRVPARLLRECWRRWDAPPVEVLTGRTDVFHGTNFVSPPTRRAREVLTVHDLTYALHAGTVTAASLQYRELVPRALARGAHVLTPTAAVAAAVREHYGLTEDRVTPTLLGVDAPWFDAVPASGRWLDERGLPEEFLLFVGSLDPRKNLPRLLEAYARARRDHPGTPDLVLAGPAGREERLAATPGVHLTGWLADADLRALVAAARALVLPSLDEGFGLPVLEAFATGRPAVVSAVPALLEVGGPHAFAAPPEDVDALAGALVQALRAPDDAEAVAARRAWAGRFTWQACADRTLDAYLAR</sequence>
<evidence type="ECO:0000313" key="4">
    <source>
        <dbReference type="EMBL" id="GEA89954.1"/>
    </source>
</evidence>
<organism evidence="4 5">
    <name type="scientific">Cellulomonas cellasea</name>
    <dbReference type="NCBI Taxonomy" id="43670"/>
    <lineage>
        <taxon>Bacteria</taxon>
        <taxon>Bacillati</taxon>
        <taxon>Actinomycetota</taxon>
        <taxon>Actinomycetes</taxon>
        <taxon>Micrococcales</taxon>
        <taxon>Cellulomonadaceae</taxon>
        <taxon>Cellulomonas</taxon>
    </lineage>
</organism>
<keyword evidence="1" id="KW-0328">Glycosyltransferase</keyword>
<proteinExistence type="predicted"/>
<dbReference type="Gene3D" id="3.40.50.2000">
    <property type="entry name" value="Glycogen Phosphorylase B"/>
    <property type="match status" value="2"/>
</dbReference>
<keyword evidence="2 4" id="KW-0808">Transferase</keyword>
<reference evidence="4" key="1">
    <citation type="submission" date="2019-06" db="EMBL/GenBank/DDBJ databases">
        <title>Whole genome shotgun sequence of Cellulomonas cellasea NBRC 3753.</title>
        <authorList>
            <person name="Hosoyama A."/>
            <person name="Uohara A."/>
            <person name="Ohji S."/>
            <person name="Ichikawa N."/>
        </authorList>
    </citation>
    <scope>NUCLEOTIDE SEQUENCE [LARGE SCALE GENOMIC DNA]</scope>
    <source>
        <strain evidence="4">NBRC 3753</strain>
    </source>
</reference>
<evidence type="ECO:0000256" key="2">
    <source>
        <dbReference type="ARBA" id="ARBA00022679"/>
    </source>
</evidence>
<accession>A0A4Y3L2G5</accession>
<dbReference type="Pfam" id="PF13692">
    <property type="entry name" value="Glyco_trans_1_4"/>
    <property type="match status" value="1"/>
</dbReference>
<dbReference type="Pfam" id="PF13439">
    <property type="entry name" value="Glyco_transf_4"/>
    <property type="match status" value="1"/>
</dbReference>
<dbReference type="PANTHER" id="PTHR46401">
    <property type="entry name" value="GLYCOSYLTRANSFERASE WBBK-RELATED"/>
    <property type="match status" value="1"/>
</dbReference>
<gene>
    <name evidence="4" type="ORF">CCE01nite_39030</name>
</gene>
<evidence type="ECO:0000313" key="5">
    <source>
        <dbReference type="Proteomes" id="UP000317046"/>
    </source>
</evidence>
<dbReference type="Proteomes" id="UP000317046">
    <property type="component" value="Unassembled WGS sequence"/>
</dbReference>
<dbReference type="GO" id="GO:0016757">
    <property type="term" value="F:glycosyltransferase activity"/>
    <property type="evidence" value="ECO:0007669"/>
    <property type="project" value="UniProtKB-KW"/>
</dbReference>
<dbReference type="InterPro" id="IPR028098">
    <property type="entry name" value="Glyco_trans_4-like_N"/>
</dbReference>
<keyword evidence="5" id="KW-1185">Reference proteome</keyword>
<dbReference type="SUPFAM" id="SSF53756">
    <property type="entry name" value="UDP-Glycosyltransferase/glycogen phosphorylase"/>
    <property type="match status" value="1"/>
</dbReference>
<dbReference type="EMBL" id="BJLR01000039">
    <property type="protein sequence ID" value="GEA89954.1"/>
    <property type="molecule type" value="Genomic_DNA"/>
</dbReference>
<feature type="domain" description="Glycosyltransferase subfamily 4-like N-terminal" evidence="3">
    <location>
        <begin position="28"/>
        <end position="188"/>
    </location>
</feature>
<evidence type="ECO:0000259" key="3">
    <source>
        <dbReference type="Pfam" id="PF13439"/>
    </source>
</evidence>
<name>A0A4Y3L2G5_9CELL</name>
<comment type="caution">
    <text evidence="4">The sequence shown here is derived from an EMBL/GenBank/DDBJ whole genome shotgun (WGS) entry which is preliminary data.</text>
</comment>
<evidence type="ECO:0000256" key="1">
    <source>
        <dbReference type="ARBA" id="ARBA00022676"/>
    </source>
</evidence>